<name>A0ABX9DMW3_9BACT</name>
<sequence length="428" mass="49869">MDRLIEKSARLNENIQYLQRFLFVFYVFITPNSGRAQNVLSDGRISLYLEYYLGREETPVLDDNGNPVLYETGKMVGKPKVHIKHNRRKENLQLYLIVKSRTPIERQQNKETLELATKIRAEREQQFKESMLGYRLKKDRNVNFLDYYQAYIDSYTKKDLRMIKIALNRFKDFLKEQYPLYEFSIKPDLITKDIMERFVEYLQSRSVGEGAKSIYQRFKKVVRYAIDHEVMQKDPCKGVVCKVDDQVLRKDVISMDEIQALIQCHYENENPYVRRAFILCLYCGLRFCDVKDLTYKNVDYTNRLLKFEQNKTKGHSVNSGVVIPLNEGLLSLIGDAPDDLDSSIFNLPSYESCCKSVKRWVKRAGINKHISWHCARHSFAVNILNNGANIKTVASLLGHSGLKHTEKYTRAVDKLKSEAINSLPGLNL</sequence>
<dbReference type="Pfam" id="PF13102">
    <property type="entry name" value="Phage_int_SAM_5"/>
    <property type="match status" value="1"/>
</dbReference>
<reference evidence="5 6" key="1">
    <citation type="submission" date="2018-06" db="EMBL/GenBank/DDBJ databases">
        <title>Genomic Encyclopedia of Archaeal and Bacterial Type Strains, Phase II (KMG-II): from individual species to whole genera.</title>
        <authorList>
            <person name="Goeker M."/>
        </authorList>
    </citation>
    <scope>NUCLEOTIDE SEQUENCE [LARGE SCALE GENOMIC DNA]</scope>
    <source>
        <strain evidence="5 6">DSM 18710</strain>
    </source>
</reference>
<comment type="caution">
    <text evidence="5">The sequence shown here is derived from an EMBL/GenBank/DDBJ whole genome shotgun (WGS) entry which is preliminary data.</text>
</comment>
<organism evidence="5 6">
    <name type="scientific">Prevotella pallens</name>
    <dbReference type="NCBI Taxonomy" id="60133"/>
    <lineage>
        <taxon>Bacteria</taxon>
        <taxon>Pseudomonadati</taxon>
        <taxon>Bacteroidota</taxon>
        <taxon>Bacteroidia</taxon>
        <taxon>Bacteroidales</taxon>
        <taxon>Prevotellaceae</taxon>
        <taxon>Prevotella</taxon>
    </lineage>
</organism>
<dbReference type="InterPro" id="IPR050090">
    <property type="entry name" value="Tyrosine_recombinase_XerCD"/>
</dbReference>
<proteinExistence type="inferred from homology"/>
<evidence type="ECO:0000313" key="5">
    <source>
        <dbReference type="EMBL" id="RAS41915.1"/>
    </source>
</evidence>
<dbReference type="InterPro" id="IPR025269">
    <property type="entry name" value="SAM-like_dom"/>
</dbReference>
<dbReference type="Proteomes" id="UP000249852">
    <property type="component" value="Unassembled WGS sequence"/>
</dbReference>
<keyword evidence="3" id="KW-0233">DNA recombination</keyword>
<protein>
    <submittedName>
        <fullName evidence="5">Site-specific recombinase XerD</fullName>
    </submittedName>
</protein>
<dbReference type="PANTHER" id="PTHR30349:SF41">
    <property type="entry name" value="INTEGRASE_RECOMBINASE PROTEIN MJ0367-RELATED"/>
    <property type="match status" value="1"/>
</dbReference>
<evidence type="ECO:0000256" key="3">
    <source>
        <dbReference type="ARBA" id="ARBA00023172"/>
    </source>
</evidence>
<accession>A0ABX9DMW3</accession>
<gene>
    <name evidence="5" type="ORF">BC673_13415</name>
</gene>
<evidence type="ECO:0000256" key="1">
    <source>
        <dbReference type="ARBA" id="ARBA00008857"/>
    </source>
</evidence>
<dbReference type="RefSeq" id="WP_006044039.1">
    <property type="nucleotide sequence ID" value="NZ_QLTQ01000034.1"/>
</dbReference>
<dbReference type="PROSITE" id="PS51898">
    <property type="entry name" value="TYR_RECOMBINASE"/>
    <property type="match status" value="1"/>
</dbReference>
<dbReference type="PANTHER" id="PTHR30349">
    <property type="entry name" value="PHAGE INTEGRASE-RELATED"/>
    <property type="match status" value="1"/>
</dbReference>
<dbReference type="Pfam" id="PF00589">
    <property type="entry name" value="Phage_integrase"/>
    <property type="match status" value="1"/>
</dbReference>
<dbReference type="EMBL" id="QLTQ01000034">
    <property type="protein sequence ID" value="RAS41915.1"/>
    <property type="molecule type" value="Genomic_DNA"/>
</dbReference>
<feature type="domain" description="Tyr recombinase" evidence="4">
    <location>
        <begin position="248"/>
        <end position="421"/>
    </location>
</feature>
<dbReference type="InterPro" id="IPR002104">
    <property type="entry name" value="Integrase_catalytic"/>
</dbReference>
<dbReference type="InterPro" id="IPR011010">
    <property type="entry name" value="DNA_brk_join_enz"/>
</dbReference>
<evidence type="ECO:0000259" key="4">
    <source>
        <dbReference type="PROSITE" id="PS51898"/>
    </source>
</evidence>
<keyword evidence="6" id="KW-1185">Reference proteome</keyword>
<evidence type="ECO:0000313" key="6">
    <source>
        <dbReference type="Proteomes" id="UP000249852"/>
    </source>
</evidence>
<dbReference type="SUPFAM" id="SSF56349">
    <property type="entry name" value="DNA breaking-rejoining enzymes"/>
    <property type="match status" value="1"/>
</dbReference>
<keyword evidence="2" id="KW-0238">DNA-binding</keyword>
<dbReference type="InterPro" id="IPR013762">
    <property type="entry name" value="Integrase-like_cat_sf"/>
</dbReference>
<dbReference type="CDD" id="cd01185">
    <property type="entry name" value="INTN1_C_like"/>
    <property type="match status" value="1"/>
</dbReference>
<comment type="similarity">
    <text evidence="1">Belongs to the 'phage' integrase family.</text>
</comment>
<dbReference type="Gene3D" id="1.10.150.130">
    <property type="match status" value="1"/>
</dbReference>
<dbReference type="InterPro" id="IPR010998">
    <property type="entry name" value="Integrase_recombinase_N"/>
</dbReference>
<evidence type="ECO:0000256" key="2">
    <source>
        <dbReference type="ARBA" id="ARBA00023125"/>
    </source>
</evidence>
<dbReference type="Gene3D" id="1.10.443.10">
    <property type="entry name" value="Intergrase catalytic core"/>
    <property type="match status" value="1"/>
</dbReference>